<gene>
    <name evidence="9" type="ORF">ABU614_07670</name>
    <name evidence="8" type="ORF">V2J18_01070</name>
</gene>
<dbReference type="EMBL" id="CP159925">
    <property type="protein sequence ID" value="XCO76650.1"/>
    <property type="molecule type" value="Genomic_DNA"/>
</dbReference>
<dbReference type="RefSeq" id="WP_064746025.1">
    <property type="nucleotide sequence ID" value="NZ_CP159925.1"/>
</dbReference>
<keyword evidence="10" id="KW-1185">Reference proteome</keyword>
<evidence type="ECO:0000256" key="2">
    <source>
        <dbReference type="ARBA" id="ARBA00022475"/>
    </source>
</evidence>
<keyword evidence="2" id="KW-1003">Cell membrane</keyword>
<evidence type="ECO:0000256" key="3">
    <source>
        <dbReference type="ARBA" id="ARBA00022692"/>
    </source>
</evidence>
<evidence type="ECO:0000256" key="4">
    <source>
        <dbReference type="ARBA" id="ARBA00022989"/>
    </source>
</evidence>
<dbReference type="InterPro" id="IPR051791">
    <property type="entry name" value="Pra-immunoreactive"/>
</dbReference>
<dbReference type="Proteomes" id="UP001387215">
    <property type="component" value="Unassembled WGS sequence"/>
</dbReference>
<dbReference type="EMBL" id="JBANDL010000002">
    <property type="protein sequence ID" value="MEI2453262.1"/>
    <property type="molecule type" value="Genomic_DNA"/>
</dbReference>
<sequence>MEEPQNPYAAPSALPVAGEDYSVRADRGTRLIARLIDGALYMVCMAPVFVAVAVDPNSEQPSPLQLGIMSLGLLFALALFAYNLVLLAQSGQTLGKRWLKIKIVRLDGSPASLGRILGLRMIVIGLIESVPCLGALFSLANALWIFGDESRCLHDLLADTKVINA</sequence>
<keyword evidence="3 6" id="KW-0812">Transmembrane</keyword>
<feature type="domain" description="RDD" evidence="7">
    <location>
        <begin position="25"/>
        <end position="158"/>
    </location>
</feature>
<keyword evidence="4 6" id="KW-1133">Transmembrane helix</keyword>
<dbReference type="AlphaFoldDB" id="A0AAU8MWS2"/>
<evidence type="ECO:0000259" key="7">
    <source>
        <dbReference type="Pfam" id="PF06271"/>
    </source>
</evidence>
<dbReference type="PANTHER" id="PTHR36115:SF4">
    <property type="entry name" value="MEMBRANE PROTEIN"/>
    <property type="match status" value="1"/>
</dbReference>
<dbReference type="InterPro" id="IPR010432">
    <property type="entry name" value="RDD"/>
</dbReference>
<organism evidence="9">
    <name type="scientific">Lysobacter firmicutimachus</name>
    <dbReference type="NCBI Taxonomy" id="1792846"/>
    <lineage>
        <taxon>Bacteria</taxon>
        <taxon>Pseudomonadati</taxon>
        <taxon>Pseudomonadota</taxon>
        <taxon>Gammaproteobacteria</taxon>
        <taxon>Lysobacterales</taxon>
        <taxon>Lysobacteraceae</taxon>
        <taxon>Lysobacter</taxon>
    </lineage>
</organism>
<keyword evidence="5 6" id="KW-0472">Membrane</keyword>
<evidence type="ECO:0000256" key="6">
    <source>
        <dbReference type="SAM" id="Phobius"/>
    </source>
</evidence>
<feature type="transmembrane region" description="Helical" evidence="6">
    <location>
        <begin position="122"/>
        <end position="146"/>
    </location>
</feature>
<evidence type="ECO:0000256" key="5">
    <source>
        <dbReference type="ARBA" id="ARBA00023136"/>
    </source>
</evidence>
<dbReference type="PANTHER" id="PTHR36115">
    <property type="entry name" value="PROLINE-RICH ANTIGEN HOMOLOG-RELATED"/>
    <property type="match status" value="1"/>
</dbReference>
<proteinExistence type="predicted"/>
<accession>A0AAU8MWS2</accession>
<reference evidence="8 10" key="1">
    <citation type="submission" date="2024-02" db="EMBL/GenBank/DDBJ databases">
        <title>Lysobacter Genome Sequencing and Mining.</title>
        <authorList>
            <person name="Bierman J."/>
            <person name="Walker M.C."/>
        </authorList>
    </citation>
    <scope>NUCLEOTIDE SEQUENCE [LARGE SCALE GENOMIC DNA]</scope>
    <source>
        <strain evidence="8 10">PB6250</strain>
    </source>
</reference>
<protein>
    <submittedName>
        <fullName evidence="9">RDD family protein</fullName>
    </submittedName>
</protein>
<name>A0AAU8MWS2_9GAMM</name>
<evidence type="ECO:0000313" key="8">
    <source>
        <dbReference type="EMBL" id="MEI2453262.1"/>
    </source>
</evidence>
<reference evidence="9" key="2">
    <citation type="submission" date="2024-06" db="EMBL/GenBank/DDBJ databases">
        <authorList>
            <person name="Li S."/>
        </authorList>
    </citation>
    <scope>NUCLEOTIDE SEQUENCE</scope>
    <source>
        <strain evidence="9">SR10</strain>
    </source>
</reference>
<dbReference type="Pfam" id="PF06271">
    <property type="entry name" value="RDD"/>
    <property type="match status" value="1"/>
</dbReference>
<comment type="subcellular location">
    <subcellularLocation>
        <location evidence="1">Cell membrane</location>
        <topology evidence="1">Multi-pass membrane protein</topology>
    </subcellularLocation>
</comment>
<dbReference type="GO" id="GO:0005886">
    <property type="term" value="C:plasma membrane"/>
    <property type="evidence" value="ECO:0007669"/>
    <property type="project" value="UniProtKB-SubCell"/>
</dbReference>
<evidence type="ECO:0000313" key="10">
    <source>
        <dbReference type="Proteomes" id="UP001387215"/>
    </source>
</evidence>
<feature type="transmembrane region" description="Helical" evidence="6">
    <location>
        <begin position="66"/>
        <end position="88"/>
    </location>
</feature>
<feature type="transmembrane region" description="Helical" evidence="6">
    <location>
        <begin position="31"/>
        <end position="54"/>
    </location>
</feature>
<evidence type="ECO:0000313" key="9">
    <source>
        <dbReference type="EMBL" id="XCO76650.1"/>
    </source>
</evidence>
<evidence type="ECO:0000256" key="1">
    <source>
        <dbReference type="ARBA" id="ARBA00004651"/>
    </source>
</evidence>